<evidence type="ECO:0000256" key="5">
    <source>
        <dbReference type="ARBA" id="ARBA00023002"/>
    </source>
</evidence>
<evidence type="ECO:0000256" key="2">
    <source>
        <dbReference type="ARBA" id="ARBA00010617"/>
    </source>
</evidence>
<evidence type="ECO:0000313" key="9">
    <source>
        <dbReference type="EMBL" id="KAK7850789.1"/>
    </source>
</evidence>
<keyword evidence="5" id="KW-0560">Oxidoreductase</keyword>
<dbReference type="Proteomes" id="UP000237347">
    <property type="component" value="Unassembled WGS sequence"/>
</dbReference>
<reference evidence="9 10" key="1">
    <citation type="journal article" date="2018" name="Sci. Data">
        <title>The draft genome sequence of cork oak.</title>
        <authorList>
            <person name="Ramos A.M."/>
            <person name="Usie A."/>
            <person name="Barbosa P."/>
            <person name="Barros P.M."/>
            <person name="Capote T."/>
            <person name="Chaves I."/>
            <person name="Simoes F."/>
            <person name="Abreu I."/>
            <person name="Carrasquinho I."/>
            <person name="Faro C."/>
            <person name="Guimaraes J.B."/>
            <person name="Mendonca D."/>
            <person name="Nobrega F."/>
            <person name="Rodrigues L."/>
            <person name="Saibo N.J.M."/>
            <person name="Varela M.C."/>
            <person name="Egas C."/>
            <person name="Matos J."/>
            <person name="Miguel C.M."/>
            <person name="Oliveira M.M."/>
            <person name="Ricardo C.P."/>
            <person name="Goncalves S."/>
        </authorList>
    </citation>
    <scope>NUCLEOTIDE SEQUENCE [LARGE SCALE GENOMIC DNA]</scope>
    <source>
        <strain evidence="10">cv. HL8</strain>
    </source>
</reference>
<keyword evidence="4" id="KW-0479">Metal-binding</keyword>
<evidence type="ECO:0000256" key="8">
    <source>
        <dbReference type="SAM" id="SignalP"/>
    </source>
</evidence>
<comment type="caution">
    <text evidence="9">The sequence shown here is derived from an EMBL/GenBank/DDBJ whole genome shotgun (WGS) entry which is preliminary data.</text>
</comment>
<dbReference type="EMBL" id="PKMF04000095">
    <property type="protein sequence ID" value="KAK7850789.1"/>
    <property type="molecule type" value="Genomic_DNA"/>
</dbReference>
<dbReference type="Gene3D" id="1.10.630.10">
    <property type="entry name" value="Cytochrome P450"/>
    <property type="match status" value="1"/>
</dbReference>
<comment type="similarity">
    <text evidence="2">Belongs to the cytochrome P450 family.</text>
</comment>
<dbReference type="InterPro" id="IPR001128">
    <property type="entry name" value="Cyt_P450"/>
</dbReference>
<protein>
    <submittedName>
        <fullName evidence="9">Cytochrome p450 704c1</fullName>
    </submittedName>
</protein>
<dbReference type="GO" id="GO:0004497">
    <property type="term" value="F:monooxygenase activity"/>
    <property type="evidence" value="ECO:0007669"/>
    <property type="project" value="UniProtKB-KW"/>
</dbReference>
<organism evidence="9 10">
    <name type="scientific">Quercus suber</name>
    <name type="common">Cork oak</name>
    <dbReference type="NCBI Taxonomy" id="58331"/>
    <lineage>
        <taxon>Eukaryota</taxon>
        <taxon>Viridiplantae</taxon>
        <taxon>Streptophyta</taxon>
        <taxon>Embryophyta</taxon>
        <taxon>Tracheophyta</taxon>
        <taxon>Spermatophyta</taxon>
        <taxon>Magnoliopsida</taxon>
        <taxon>eudicotyledons</taxon>
        <taxon>Gunneridae</taxon>
        <taxon>Pentapetalae</taxon>
        <taxon>rosids</taxon>
        <taxon>fabids</taxon>
        <taxon>Fagales</taxon>
        <taxon>Fagaceae</taxon>
        <taxon>Quercus</taxon>
    </lineage>
</organism>
<evidence type="ECO:0000256" key="6">
    <source>
        <dbReference type="ARBA" id="ARBA00023004"/>
    </source>
</evidence>
<comment type="cofactor">
    <cofactor evidence="1">
        <name>heme</name>
        <dbReference type="ChEBI" id="CHEBI:30413"/>
    </cofactor>
</comment>
<dbReference type="Pfam" id="PF00067">
    <property type="entry name" value="p450"/>
    <property type="match status" value="1"/>
</dbReference>
<sequence length="122" mass="14165">MMIILLIDCNVIPLVYFMDGRCTKMDDILPDRHRVKKGDGVYYMAYAMGRMPYNWGEDAEEFRPERWLNNGTFQPELPFKFVAYHAGPQICIGKDFAYMQINKSQLLFSASSACPPHLRPHL</sequence>
<feature type="chain" id="PRO_5043743481" evidence="8">
    <location>
        <begin position="18"/>
        <end position="122"/>
    </location>
</feature>
<keyword evidence="8" id="KW-0732">Signal</keyword>
<gene>
    <name evidence="9" type="primary">CYP704C1_3</name>
    <name evidence="9" type="ORF">CFP56_043652</name>
</gene>
<dbReference type="GO" id="GO:0016705">
    <property type="term" value="F:oxidoreductase activity, acting on paired donors, with incorporation or reduction of molecular oxygen"/>
    <property type="evidence" value="ECO:0007669"/>
    <property type="project" value="InterPro"/>
</dbReference>
<keyword evidence="6" id="KW-0408">Iron</keyword>
<accession>A0AAW0LIR7</accession>
<keyword evidence="7" id="KW-0503">Monooxygenase</keyword>
<keyword evidence="3" id="KW-0349">Heme</keyword>
<dbReference type="SUPFAM" id="SSF48264">
    <property type="entry name" value="Cytochrome P450"/>
    <property type="match status" value="1"/>
</dbReference>
<dbReference type="GO" id="GO:0005506">
    <property type="term" value="F:iron ion binding"/>
    <property type="evidence" value="ECO:0007669"/>
    <property type="project" value="InterPro"/>
</dbReference>
<evidence type="ECO:0000256" key="3">
    <source>
        <dbReference type="ARBA" id="ARBA00022617"/>
    </source>
</evidence>
<proteinExistence type="inferred from homology"/>
<evidence type="ECO:0000313" key="10">
    <source>
        <dbReference type="Proteomes" id="UP000237347"/>
    </source>
</evidence>
<evidence type="ECO:0000256" key="7">
    <source>
        <dbReference type="ARBA" id="ARBA00023033"/>
    </source>
</evidence>
<dbReference type="PANTHER" id="PTHR24296">
    <property type="entry name" value="CYTOCHROME P450"/>
    <property type="match status" value="1"/>
</dbReference>
<dbReference type="GO" id="GO:0020037">
    <property type="term" value="F:heme binding"/>
    <property type="evidence" value="ECO:0007669"/>
    <property type="project" value="InterPro"/>
</dbReference>
<evidence type="ECO:0000256" key="4">
    <source>
        <dbReference type="ARBA" id="ARBA00022723"/>
    </source>
</evidence>
<dbReference type="AlphaFoldDB" id="A0AAW0LIR7"/>
<keyword evidence="10" id="KW-1185">Reference proteome</keyword>
<dbReference type="InterPro" id="IPR036396">
    <property type="entry name" value="Cyt_P450_sf"/>
</dbReference>
<feature type="signal peptide" evidence="8">
    <location>
        <begin position="1"/>
        <end position="17"/>
    </location>
</feature>
<name>A0AAW0LIR7_QUESU</name>
<evidence type="ECO:0000256" key="1">
    <source>
        <dbReference type="ARBA" id="ARBA00001971"/>
    </source>
</evidence>